<dbReference type="InterPro" id="IPR029055">
    <property type="entry name" value="Ntn_hydrolases_N"/>
</dbReference>
<feature type="compositionally biased region" description="Basic residues" evidence="1">
    <location>
        <begin position="10"/>
        <end position="22"/>
    </location>
</feature>
<reference evidence="2" key="1">
    <citation type="submission" date="2023-03" db="EMBL/GenBank/DDBJ databases">
        <authorList>
            <person name="Julca I."/>
        </authorList>
    </citation>
    <scope>NUCLEOTIDE SEQUENCE</scope>
</reference>
<feature type="region of interest" description="Disordered" evidence="1">
    <location>
        <begin position="1"/>
        <end position="23"/>
    </location>
</feature>
<gene>
    <name evidence="2" type="ORF">OLC1_LOCUS10479</name>
</gene>
<dbReference type="EMBL" id="OX459120">
    <property type="protein sequence ID" value="CAI9100720.1"/>
    <property type="molecule type" value="Genomic_DNA"/>
</dbReference>
<dbReference type="SUPFAM" id="SSF56235">
    <property type="entry name" value="N-terminal nucleophile aminohydrolases (Ntn hydrolases)"/>
    <property type="match status" value="1"/>
</dbReference>
<keyword evidence="3" id="KW-1185">Reference proteome</keyword>
<evidence type="ECO:0000256" key="1">
    <source>
        <dbReference type="SAM" id="MobiDB-lite"/>
    </source>
</evidence>
<name>A0AAV1CYK0_OLDCO</name>
<dbReference type="Proteomes" id="UP001161247">
    <property type="component" value="Chromosome 3"/>
</dbReference>
<protein>
    <submittedName>
        <fullName evidence="2">OLC1v1037880C1</fullName>
    </submittedName>
</protein>
<dbReference type="AlphaFoldDB" id="A0AAV1CYK0"/>
<proteinExistence type="predicted"/>
<organism evidence="2 3">
    <name type="scientific">Oldenlandia corymbosa var. corymbosa</name>
    <dbReference type="NCBI Taxonomy" id="529605"/>
    <lineage>
        <taxon>Eukaryota</taxon>
        <taxon>Viridiplantae</taxon>
        <taxon>Streptophyta</taxon>
        <taxon>Embryophyta</taxon>
        <taxon>Tracheophyta</taxon>
        <taxon>Spermatophyta</taxon>
        <taxon>Magnoliopsida</taxon>
        <taxon>eudicotyledons</taxon>
        <taxon>Gunneridae</taxon>
        <taxon>Pentapetalae</taxon>
        <taxon>asterids</taxon>
        <taxon>lamiids</taxon>
        <taxon>Gentianales</taxon>
        <taxon>Rubiaceae</taxon>
        <taxon>Rubioideae</taxon>
        <taxon>Spermacoceae</taxon>
        <taxon>Hedyotis-Oldenlandia complex</taxon>
        <taxon>Oldenlandia</taxon>
    </lineage>
</organism>
<evidence type="ECO:0000313" key="2">
    <source>
        <dbReference type="EMBL" id="CAI9100720.1"/>
    </source>
</evidence>
<evidence type="ECO:0000313" key="3">
    <source>
        <dbReference type="Proteomes" id="UP001161247"/>
    </source>
</evidence>
<accession>A0AAV1CYK0</accession>
<dbReference type="Gene3D" id="3.60.20.10">
    <property type="entry name" value="Glutamine Phosphoribosylpyrophosphate, subunit 1, domain 1"/>
    <property type="match status" value="1"/>
</dbReference>
<sequence>MAEKANPPTLKRRRSDAKRRTYQRLPPEDDVFYRGGYELGTTTHGFIFNDEWLMVALDHPSGEVPPANVSLLNSRLLAAFSGGSESSREYLLNLLPNKGPSLYKVKGNGRRLEVRGSSAGTGCAAGCSSIIKNMLPDDNKDITVDKAKEWAKKTLCMSVYHAHECGECVSVYYVGRPGVKLVVSNENIMKLQKLYLREVGRKWEDLRKYNKARALGMGLELRNASASWGRIG</sequence>